<gene>
    <name evidence="2" type="ORF">OM075_19720</name>
</gene>
<keyword evidence="1" id="KW-0472">Membrane</keyword>
<keyword evidence="1" id="KW-1133">Transmembrane helix</keyword>
<feature type="transmembrane region" description="Helical" evidence="1">
    <location>
        <begin position="166"/>
        <end position="182"/>
    </location>
</feature>
<feature type="transmembrane region" description="Helical" evidence="1">
    <location>
        <begin position="132"/>
        <end position="154"/>
    </location>
</feature>
<reference evidence="2" key="1">
    <citation type="submission" date="2022-10" db="EMBL/GenBank/DDBJ databases">
        <authorList>
            <person name="Yu W.X."/>
        </authorList>
    </citation>
    <scope>NUCLEOTIDE SEQUENCE</scope>
    <source>
        <strain evidence="2">AAT</strain>
    </source>
</reference>
<dbReference type="PANTHER" id="PTHR40115:SF1">
    <property type="entry name" value="INNER MEMBRANE PROTEIN WITH PEPSY TM HELIX"/>
    <property type="match status" value="1"/>
</dbReference>
<dbReference type="PANTHER" id="PTHR40115">
    <property type="entry name" value="INNER MEMBRANE PROTEIN WITH PEPSY TM HELIX"/>
    <property type="match status" value="1"/>
</dbReference>
<organism evidence="2 3">
    <name type="scientific">Plebeiibacterium sediminum</name>
    <dbReference type="NCBI Taxonomy" id="2992112"/>
    <lineage>
        <taxon>Bacteria</taxon>
        <taxon>Pseudomonadati</taxon>
        <taxon>Bacteroidota</taxon>
        <taxon>Bacteroidia</taxon>
        <taxon>Marinilabiliales</taxon>
        <taxon>Marinilabiliaceae</taxon>
        <taxon>Plebeiibacterium</taxon>
    </lineage>
</organism>
<sequence length="183" mass="21312">MKFRKLNRIIHRDLGYFFTGMIIIYALSGIALNHKHDWNPNYIINTKSINYKLSPEQIFKSQETIDQIITLTQTNEEYKKHYYPQNDVLKIFLSKGSTITFNNNSGSIFYEELKSRPLFSSINFLHFNPGIIWKYFSDVFAISLIVLAISGSVILKGKNGFKWRGLTLITLGLIIPIIIYFLY</sequence>
<dbReference type="EMBL" id="JAPDPJ010000062">
    <property type="protein sequence ID" value="MCW3788708.1"/>
    <property type="molecule type" value="Genomic_DNA"/>
</dbReference>
<evidence type="ECO:0000313" key="3">
    <source>
        <dbReference type="Proteomes" id="UP001209229"/>
    </source>
</evidence>
<keyword evidence="1" id="KW-0812">Transmembrane</keyword>
<dbReference type="Proteomes" id="UP001209229">
    <property type="component" value="Unassembled WGS sequence"/>
</dbReference>
<evidence type="ECO:0000256" key="1">
    <source>
        <dbReference type="SAM" id="Phobius"/>
    </source>
</evidence>
<dbReference type="RefSeq" id="WP_301192265.1">
    <property type="nucleotide sequence ID" value="NZ_JAPDPJ010000062.1"/>
</dbReference>
<evidence type="ECO:0000313" key="2">
    <source>
        <dbReference type="EMBL" id="MCW3788708.1"/>
    </source>
</evidence>
<dbReference type="AlphaFoldDB" id="A0AAE3M7V3"/>
<protein>
    <submittedName>
        <fullName evidence="2">PepSY-associated TM helix domain-containing protein</fullName>
    </submittedName>
</protein>
<dbReference type="InterPro" id="IPR032307">
    <property type="entry name" value="PepSY_TM-like_2"/>
</dbReference>
<proteinExistence type="predicted"/>
<feature type="transmembrane region" description="Helical" evidence="1">
    <location>
        <begin position="14"/>
        <end position="32"/>
    </location>
</feature>
<comment type="caution">
    <text evidence="2">The sequence shown here is derived from an EMBL/GenBank/DDBJ whole genome shotgun (WGS) entry which is preliminary data.</text>
</comment>
<accession>A0AAE3M7V3</accession>
<dbReference type="Pfam" id="PF16357">
    <property type="entry name" value="PepSY_TM_like_2"/>
    <property type="match status" value="1"/>
</dbReference>
<keyword evidence="3" id="KW-1185">Reference proteome</keyword>
<name>A0AAE3M7V3_9BACT</name>